<evidence type="ECO:0000313" key="3">
    <source>
        <dbReference type="Proteomes" id="UP000094487"/>
    </source>
</evidence>
<accession>A0A1E3LRD1</accession>
<evidence type="ECO:0000256" key="1">
    <source>
        <dbReference type="SAM" id="MobiDB-lite"/>
    </source>
</evidence>
<dbReference type="EMBL" id="MDDS01000075">
    <property type="protein sequence ID" value="ODP36254.1"/>
    <property type="molecule type" value="Genomic_DNA"/>
</dbReference>
<dbReference type="Gene3D" id="3.40.50.10860">
    <property type="entry name" value="Leucine Dehydrogenase, chain A, domain 1"/>
    <property type="match status" value="1"/>
</dbReference>
<dbReference type="Proteomes" id="UP000094487">
    <property type="component" value="Unassembled WGS sequence"/>
</dbReference>
<proteinExistence type="predicted"/>
<dbReference type="RefSeq" id="WP_069321823.1">
    <property type="nucleotide sequence ID" value="NZ_MDDS01000075.1"/>
</dbReference>
<comment type="caution">
    <text evidence="2">The sequence shown here is derived from an EMBL/GenBank/DDBJ whole genome shotgun (WGS) entry which is preliminary data.</text>
</comment>
<reference evidence="2 3" key="1">
    <citation type="submission" date="2016-08" db="EMBL/GenBank/DDBJ databases">
        <title>Draft genome of the agarase producing Sphingomonas sp. MCT13.</title>
        <authorList>
            <person name="D'Andrea M.M."/>
            <person name="Rossolini G.M."/>
            <person name="Thaller M.C."/>
        </authorList>
    </citation>
    <scope>NUCLEOTIDE SEQUENCE [LARGE SCALE GENOMIC DNA]</scope>
    <source>
        <strain evidence="2 3">MCT13</strain>
    </source>
</reference>
<evidence type="ECO:0000313" key="2">
    <source>
        <dbReference type="EMBL" id="ODP36254.1"/>
    </source>
</evidence>
<organism evidence="2 3">
    <name type="scientific">Sphingomonas turrisvirgatae</name>
    <dbReference type="NCBI Taxonomy" id="1888892"/>
    <lineage>
        <taxon>Bacteria</taxon>
        <taxon>Pseudomonadati</taxon>
        <taxon>Pseudomonadota</taxon>
        <taxon>Alphaproteobacteria</taxon>
        <taxon>Sphingomonadales</taxon>
        <taxon>Sphingomonadaceae</taxon>
        <taxon>Sphingomonas</taxon>
    </lineage>
</organism>
<sequence length="115" mass="12055">MTLSIARPKEAQRIGGYAIATGLDRQTAAEVQAIHARDGEASGLAVVLVGKDLANQVYVNRKIEAGGLVCIRSSEHSASPFTSNNAPPADRGSEQINECRPSMPIFVCRSGGGMS</sequence>
<dbReference type="GO" id="GO:0016491">
    <property type="term" value="F:oxidoreductase activity"/>
    <property type="evidence" value="ECO:0007669"/>
    <property type="project" value="UniProtKB-ARBA"/>
</dbReference>
<feature type="compositionally biased region" description="Polar residues" evidence="1">
    <location>
        <begin position="77"/>
        <end position="86"/>
    </location>
</feature>
<protein>
    <recommendedName>
        <fullName evidence="4">Tetrahydrofolate dehydrogenase/cyclohydrolase catalytic domain-containing protein</fullName>
    </recommendedName>
</protein>
<evidence type="ECO:0008006" key="4">
    <source>
        <dbReference type="Google" id="ProtNLM"/>
    </source>
</evidence>
<dbReference type="AlphaFoldDB" id="A0A1E3LRD1"/>
<name>A0A1E3LRD1_9SPHN</name>
<dbReference type="InterPro" id="IPR046346">
    <property type="entry name" value="Aminoacid_DH-like_N_sf"/>
</dbReference>
<gene>
    <name evidence="2" type="ORF">BFL28_05975</name>
</gene>
<keyword evidence="3" id="KW-1185">Reference proteome</keyword>
<dbReference type="SUPFAM" id="SSF53223">
    <property type="entry name" value="Aminoacid dehydrogenase-like, N-terminal domain"/>
    <property type="match status" value="1"/>
</dbReference>
<feature type="region of interest" description="Disordered" evidence="1">
    <location>
        <begin position="77"/>
        <end position="96"/>
    </location>
</feature>
<dbReference type="STRING" id="1888892.BFL28_05975"/>